<name>I0HN19_RUBGI</name>
<dbReference type="Proteomes" id="UP000007883">
    <property type="component" value="Chromosome"/>
</dbReference>
<keyword evidence="1" id="KW-0812">Transmembrane</keyword>
<evidence type="ECO:0000313" key="4">
    <source>
        <dbReference type="Proteomes" id="UP000007883"/>
    </source>
</evidence>
<keyword evidence="1" id="KW-0472">Membrane</keyword>
<feature type="domain" description="Ice-binding protein C-terminal" evidence="2">
    <location>
        <begin position="160"/>
        <end position="185"/>
    </location>
</feature>
<dbReference type="AlphaFoldDB" id="I0HN19"/>
<dbReference type="NCBIfam" id="TIGR02595">
    <property type="entry name" value="PEP_CTERM"/>
    <property type="match status" value="1"/>
</dbReference>
<evidence type="ECO:0000259" key="2">
    <source>
        <dbReference type="Pfam" id="PF07589"/>
    </source>
</evidence>
<proteinExistence type="predicted"/>
<dbReference type="eggNOG" id="ENOG5033BRH">
    <property type="taxonomic scope" value="Bacteria"/>
</dbReference>
<feature type="transmembrane region" description="Helical" evidence="1">
    <location>
        <begin position="136"/>
        <end position="160"/>
    </location>
</feature>
<evidence type="ECO:0000313" key="3">
    <source>
        <dbReference type="EMBL" id="BAL94406.1"/>
    </source>
</evidence>
<gene>
    <name evidence="3" type="ordered locus">RGE_10650</name>
</gene>
<keyword evidence="1" id="KW-1133">Transmembrane helix</keyword>
<dbReference type="HOGENOM" id="CLU_1426501_0_0_4"/>
<feature type="transmembrane region" description="Helical" evidence="1">
    <location>
        <begin position="166"/>
        <end position="182"/>
    </location>
</feature>
<dbReference type="STRING" id="983917.RGE_10650"/>
<dbReference type="EMBL" id="AP012320">
    <property type="protein sequence ID" value="BAL94406.1"/>
    <property type="molecule type" value="Genomic_DNA"/>
</dbReference>
<accession>I0HN19</accession>
<organism evidence="3 4">
    <name type="scientific">Rubrivivax gelatinosus (strain NBRC 100245 / IL144)</name>
    <dbReference type="NCBI Taxonomy" id="983917"/>
    <lineage>
        <taxon>Bacteria</taxon>
        <taxon>Pseudomonadati</taxon>
        <taxon>Pseudomonadota</taxon>
        <taxon>Betaproteobacteria</taxon>
        <taxon>Burkholderiales</taxon>
        <taxon>Sphaerotilaceae</taxon>
        <taxon>Rubrivivax</taxon>
    </lineage>
</organism>
<reference evidence="3 4" key="1">
    <citation type="journal article" date="2012" name="J. Bacteriol.">
        <title>Complete genome sequence of phototrophic betaproteobacterium Rubrivivax gelatinosus IL144.</title>
        <authorList>
            <person name="Nagashima S."/>
            <person name="Kamimura A."/>
            <person name="Shimizu T."/>
            <person name="Nakamura-isaki S."/>
            <person name="Aono E."/>
            <person name="Sakamoto K."/>
            <person name="Ichikawa N."/>
            <person name="Nakazawa H."/>
            <person name="Sekine M."/>
            <person name="Yamazaki S."/>
            <person name="Fujita N."/>
            <person name="Shimada K."/>
            <person name="Hanada S."/>
            <person name="Nagashima K.V.P."/>
        </authorList>
    </citation>
    <scope>NUCLEOTIDE SEQUENCE [LARGE SCALE GENOMIC DNA]</scope>
    <source>
        <strain evidence="4">NBRC 100245 / IL144</strain>
    </source>
</reference>
<dbReference type="KEGG" id="rge:RGE_10650"/>
<dbReference type="InterPro" id="IPR013424">
    <property type="entry name" value="Ice-binding_C"/>
</dbReference>
<keyword evidence="4" id="KW-1185">Reference proteome</keyword>
<dbReference type="NCBIfam" id="NF038126">
    <property type="entry name" value="PEP_CTERM_FxDxF"/>
    <property type="match status" value="1"/>
</dbReference>
<dbReference type="PATRIC" id="fig|983917.3.peg.1040"/>
<protein>
    <recommendedName>
        <fullName evidence="2">Ice-binding protein C-terminal domain-containing protein</fullName>
    </recommendedName>
</protein>
<sequence>MKIPALDPVQRSNGRVRKLPLVLHHLLPGVAMNLKPLAVAALLATSASAFAATDLGTLGSDPVFFNGTGSGFVFDTFTFTLSELSNLRIDVTDLKFPPVWSFSNLGIALLDSSFTTIGTANAADGLSFSGLAAGSYALALTGFTTGSLGGAYAGVLAASPVPEPETYALMLAGLGIVGFIASRRRNNV</sequence>
<evidence type="ECO:0000256" key="1">
    <source>
        <dbReference type="SAM" id="Phobius"/>
    </source>
</evidence>
<dbReference type="Pfam" id="PF07589">
    <property type="entry name" value="PEP-CTERM"/>
    <property type="match status" value="1"/>
</dbReference>